<dbReference type="GO" id="GO:0000166">
    <property type="term" value="F:nucleotide binding"/>
    <property type="evidence" value="ECO:0007669"/>
    <property type="project" value="UniProtKB-KW"/>
</dbReference>
<feature type="binding site" evidence="9">
    <location>
        <position position="254"/>
    </location>
    <ligand>
        <name>Mg(2+)</name>
        <dbReference type="ChEBI" id="CHEBI:18420"/>
        <label>2</label>
    </ligand>
</feature>
<evidence type="ECO:0000313" key="11">
    <source>
        <dbReference type="EMBL" id="QDH89908.1"/>
    </source>
</evidence>
<keyword evidence="6" id="KW-0693">Viral RNA replication</keyword>
<evidence type="ECO:0000256" key="7">
    <source>
        <dbReference type="ARBA" id="ARBA00030248"/>
    </source>
</evidence>
<reference evidence="11" key="1">
    <citation type="submission" date="2019-05" db="EMBL/GenBank/DDBJ databases">
        <title>Metatranscriptomic reconstruction reveals RNA viruses with the potential to shape carbon cycling in soil.</title>
        <authorList>
            <person name="Starr E.P."/>
            <person name="Nuccio E."/>
            <person name="Pett-Ridge J."/>
            <person name="Banfield J.F."/>
            <person name="Firestone M.K."/>
        </authorList>
    </citation>
    <scope>NUCLEOTIDE SEQUENCE</scope>
    <source>
        <strain evidence="11">H3_Rhizo_Litter_15_scaffold_394_e_3529</strain>
    </source>
</reference>
<dbReference type="Pfam" id="PF03431">
    <property type="entry name" value="RNA_replicase_B"/>
    <property type="match status" value="1"/>
</dbReference>
<evidence type="ECO:0000256" key="6">
    <source>
        <dbReference type="ARBA" id="ARBA00022953"/>
    </source>
</evidence>
<feature type="domain" description="RdRp catalytic" evidence="10">
    <location>
        <begin position="239"/>
        <end position="371"/>
    </location>
</feature>
<evidence type="ECO:0000256" key="3">
    <source>
        <dbReference type="ARBA" id="ARBA00022679"/>
    </source>
</evidence>
<dbReference type="GO" id="GO:0003968">
    <property type="term" value="F:RNA-directed RNA polymerase activity"/>
    <property type="evidence" value="ECO:0007669"/>
    <property type="project" value="UniProtKB-KW"/>
</dbReference>
<dbReference type="EC" id="2.7.7.48" evidence="1"/>
<evidence type="ECO:0000256" key="8">
    <source>
        <dbReference type="ARBA" id="ARBA00048744"/>
    </source>
</evidence>
<evidence type="ECO:0000256" key="9">
    <source>
        <dbReference type="PIRSR" id="PIRSR605093-1"/>
    </source>
</evidence>
<keyword evidence="3" id="KW-0808">Transferase</keyword>
<dbReference type="InterPro" id="IPR007096">
    <property type="entry name" value="RNA-dir_Rpol_cat_phage"/>
</dbReference>
<evidence type="ECO:0000259" key="10">
    <source>
        <dbReference type="PROSITE" id="PS50522"/>
    </source>
</evidence>
<sequence length="578" mass="65051">MGIRPDALYSAVYDDVSKSLPNSNFDIRGFPGITYRQFASSYLLNSVIRKWIPEDTRCADAAALGAFTSANDRCRDWSFPTVCETIDEAILGETKRQIDNFLHPGGEPLISSYFDLFGSGRPGPGASVGSRGTSYYGKYFSSKLATTSSYLYEEYKRYCDWIPFLSDAECLRYERFGSPSLVTGSRCSFVPKTTAASRMICVEPSLNMFVQLGLATHLERRLNQYFGIDLKTQPLVNHRLAQLGSIDGSYSTIDLSSASDSISLRLCEMLFPKWFFELLLVLRSRTTEIGKKHVPLFMLSTMGNGFTFPIQTLIFAAITKACLVLQEQDGKDSFSVFGDDIICKTSVFRLVSRALNIFGFTTNPSKTFSEGPFRESCGADWFSGQPVRPVFIRKLGTPFDCMVAINQLNDWSAYTGIPLRNAVRLLYSSLGQKFRTFVPFESNMDSGIRVPLAYHRPKSNGNQSFLYKSWLRRPSRLLIMEGNIRVPGGFRGRLDYNPPGLYCSFLLGELGVLSTSSSQRKSKYFGTIMIRHDLKLFRSRLLCTPRWDYIPIDSLTNGVKLSWQQWETAVGTNLPNPE</sequence>
<protein>
    <recommendedName>
        <fullName evidence="1">RNA-directed RNA polymerase</fullName>
        <ecNumber evidence="1">2.7.7.48</ecNumber>
    </recommendedName>
    <alternativeName>
        <fullName evidence="7">RNA replicase beta chain</fullName>
    </alternativeName>
</protein>
<proteinExistence type="predicted"/>
<keyword evidence="9" id="KW-0460">Magnesium</keyword>
<evidence type="ECO:0000256" key="2">
    <source>
        <dbReference type="ARBA" id="ARBA00022484"/>
    </source>
</evidence>
<dbReference type="GO" id="GO:0046872">
    <property type="term" value="F:metal ion binding"/>
    <property type="evidence" value="ECO:0007669"/>
    <property type="project" value="UniProtKB-KW"/>
</dbReference>
<dbReference type="PROSITE" id="PS50522">
    <property type="entry name" value="RDRP_PHAGE"/>
    <property type="match status" value="1"/>
</dbReference>
<evidence type="ECO:0000256" key="5">
    <source>
        <dbReference type="ARBA" id="ARBA00022741"/>
    </source>
</evidence>
<dbReference type="GO" id="GO:0039694">
    <property type="term" value="P:viral RNA genome replication"/>
    <property type="evidence" value="ECO:0007669"/>
    <property type="project" value="InterPro"/>
</dbReference>
<comment type="catalytic activity">
    <reaction evidence="8">
        <text>RNA(n) + a ribonucleoside 5'-triphosphate = RNA(n+1) + diphosphate</text>
        <dbReference type="Rhea" id="RHEA:21248"/>
        <dbReference type="Rhea" id="RHEA-COMP:14527"/>
        <dbReference type="Rhea" id="RHEA-COMP:17342"/>
        <dbReference type="ChEBI" id="CHEBI:33019"/>
        <dbReference type="ChEBI" id="CHEBI:61557"/>
        <dbReference type="ChEBI" id="CHEBI:140395"/>
        <dbReference type="EC" id="2.7.7.48"/>
    </reaction>
</comment>
<name>A0A514D8G0_9VIRU</name>
<comment type="cofactor">
    <cofactor evidence="9">
        <name>Mg(2+)</name>
        <dbReference type="ChEBI" id="CHEBI:18420"/>
    </cofactor>
    <text evidence="9">Binds 2 Mg(2+) per subunit.</text>
</comment>
<accession>A0A514D8G0</accession>
<dbReference type="InterPro" id="IPR005093">
    <property type="entry name" value="RNArep_beta"/>
</dbReference>
<keyword evidence="5" id="KW-0547">Nucleotide-binding</keyword>
<keyword evidence="9" id="KW-0479">Metal-binding</keyword>
<evidence type="ECO:0000256" key="1">
    <source>
        <dbReference type="ARBA" id="ARBA00012494"/>
    </source>
</evidence>
<dbReference type="EMBL" id="MN035113">
    <property type="protein sequence ID" value="QDH89908.1"/>
    <property type="molecule type" value="Genomic_RNA"/>
</dbReference>
<feature type="binding site" evidence="9">
    <location>
        <position position="340"/>
    </location>
    <ligand>
        <name>Mg(2+)</name>
        <dbReference type="ChEBI" id="CHEBI:18420"/>
        <label>2</label>
    </ligand>
</feature>
<evidence type="ECO:0000256" key="4">
    <source>
        <dbReference type="ARBA" id="ARBA00022695"/>
    </source>
</evidence>
<organism evidence="11">
    <name type="scientific">Leviviridae sp</name>
    <dbReference type="NCBI Taxonomy" id="2027243"/>
    <lineage>
        <taxon>Viruses</taxon>
        <taxon>Riboviria</taxon>
        <taxon>Orthornavirae</taxon>
        <taxon>Lenarviricota</taxon>
        <taxon>Leviviricetes</taxon>
        <taxon>Norzivirales</taxon>
        <taxon>Fiersviridae</taxon>
    </lineage>
</organism>
<gene>
    <name evidence="11" type="ORF">H3RhizoL15394e3529_000001</name>
</gene>
<feature type="binding site" evidence="9">
    <location>
        <position position="339"/>
    </location>
    <ligand>
        <name>Mg(2+)</name>
        <dbReference type="ChEBI" id="CHEBI:18420"/>
        <label>2</label>
    </ligand>
</feature>
<keyword evidence="2 11" id="KW-0696">RNA-directed RNA polymerase</keyword>
<keyword evidence="4" id="KW-0548">Nucleotidyltransferase</keyword>